<accession>A0A081AE97</accession>
<dbReference type="Proteomes" id="UP000028582">
    <property type="component" value="Unassembled WGS sequence"/>
</dbReference>
<gene>
    <name evidence="2" type="ORF">F444_07562</name>
</gene>
<comment type="caution">
    <text evidence="2">The sequence shown here is derived from an EMBL/GenBank/DDBJ whole genome shotgun (WGS) entry which is preliminary data.</text>
</comment>
<dbReference type="AlphaFoldDB" id="A0A081AE97"/>
<evidence type="ECO:0000313" key="3">
    <source>
        <dbReference type="Proteomes" id="UP000028582"/>
    </source>
</evidence>
<proteinExistence type="predicted"/>
<reference evidence="2 3" key="1">
    <citation type="submission" date="2013-11" db="EMBL/GenBank/DDBJ databases">
        <title>The Genome Sequence of Phytophthora parasitica P1976.</title>
        <authorList>
            <consortium name="The Broad Institute Genomics Platform"/>
            <person name="Russ C."/>
            <person name="Tyler B."/>
            <person name="Panabieres F."/>
            <person name="Shan W."/>
            <person name="Tripathy S."/>
            <person name="Grunwald N."/>
            <person name="Machado M."/>
            <person name="Johnson C.S."/>
            <person name="Walker B."/>
            <person name="Young S."/>
            <person name="Zeng Q."/>
            <person name="Gargeya S."/>
            <person name="Fitzgerald M."/>
            <person name="Haas B."/>
            <person name="Abouelleil A."/>
            <person name="Allen A.W."/>
            <person name="Alvarado L."/>
            <person name="Arachchi H.M."/>
            <person name="Berlin A.M."/>
            <person name="Chapman S.B."/>
            <person name="Gainer-Dewar J."/>
            <person name="Goldberg J."/>
            <person name="Griggs A."/>
            <person name="Gujja S."/>
            <person name="Hansen M."/>
            <person name="Howarth C."/>
            <person name="Imamovic A."/>
            <person name="Ireland A."/>
            <person name="Larimer J."/>
            <person name="McCowan C."/>
            <person name="Murphy C."/>
            <person name="Pearson M."/>
            <person name="Poon T.W."/>
            <person name="Priest M."/>
            <person name="Roberts A."/>
            <person name="Saif S."/>
            <person name="Shea T."/>
            <person name="Sisk P."/>
            <person name="Sykes S."/>
            <person name="Wortman J."/>
            <person name="Nusbaum C."/>
            <person name="Birren B."/>
        </authorList>
    </citation>
    <scope>NUCLEOTIDE SEQUENCE [LARGE SCALE GENOMIC DNA]</scope>
    <source>
        <strain evidence="2 3">P1976</strain>
    </source>
</reference>
<organism evidence="2 3">
    <name type="scientific">Phytophthora nicotianae P1976</name>
    <dbReference type="NCBI Taxonomy" id="1317066"/>
    <lineage>
        <taxon>Eukaryota</taxon>
        <taxon>Sar</taxon>
        <taxon>Stramenopiles</taxon>
        <taxon>Oomycota</taxon>
        <taxon>Peronosporomycetes</taxon>
        <taxon>Peronosporales</taxon>
        <taxon>Peronosporaceae</taxon>
        <taxon>Phytophthora</taxon>
    </lineage>
</organism>
<evidence type="ECO:0000313" key="2">
    <source>
        <dbReference type="EMBL" id="ETO77208.1"/>
    </source>
</evidence>
<sequence length="75" mass="8495">MDSSDVMQEGLASTANSNTDKLDSCKANSRNGHVGHVHDELAYWRAHAGFQYEWAGRFYSRLEYGQNVRDVESEV</sequence>
<feature type="region of interest" description="Disordered" evidence="1">
    <location>
        <begin position="1"/>
        <end position="30"/>
    </location>
</feature>
<name>A0A081AE97_PHYNI</name>
<feature type="compositionally biased region" description="Polar residues" evidence="1">
    <location>
        <begin position="1"/>
        <end position="19"/>
    </location>
</feature>
<dbReference type="EMBL" id="ANJA01001430">
    <property type="protein sequence ID" value="ETO77208.1"/>
    <property type="molecule type" value="Genomic_DNA"/>
</dbReference>
<evidence type="ECO:0000256" key="1">
    <source>
        <dbReference type="SAM" id="MobiDB-lite"/>
    </source>
</evidence>
<protein>
    <submittedName>
        <fullName evidence="2">Uncharacterized protein</fullName>
    </submittedName>
</protein>